<keyword evidence="3" id="KW-1185">Reference proteome</keyword>
<gene>
    <name evidence="2" type="ORF">Taro_015538</name>
</gene>
<dbReference type="InterPro" id="IPR053276">
    <property type="entry name" value="MtDNA_mismatch_repair_MutS"/>
</dbReference>
<dbReference type="PANTHER" id="PTHR48448:SF1">
    <property type="entry name" value="MUTL PROTEIN ISOFORM 1"/>
    <property type="match status" value="1"/>
</dbReference>
<feature type="region of interest" description="Disordered" evidence="1">
    <location>
        <begin position="1"/>
        <end position="20"/>
    </location>
</feature>
<evidence type="ECO:0000313" key="2">
    <source>
        <dbReference type="EMBL" id="MQL83043.1"/>
    </source>
</evidence>
<sequence>MKRAGLGPCPDDGTRTRGQNGLGPSCPHYYVIKHAHPGSPYVFGLAGANHDIEFPDPMPVIGISHSAKGYCMISVLETVKTFSIEDGLTEEAVVTKLRTSQFHHLFLHTTLRQNSSGTCRWGEFGEGGLLWGECNHKQFEWFNGIPVDELLCKVRDIYGLDEETSFRNITVSSEKRPKPLYLATATQIGVIPTEGIPSLLSVLLPPSCKGLPILIKHVVDEVIQMYKNVQLVPILQLLMHPTWAATGLQMEMEILVDECELISKRIDEMISVEGETDQFISSSEFMPREFFEDIESSWRGRVKRVHAEEAFAEVERAADALTNAVVEDFVPIVSRIKSILSPLGGPRGEISYSREHEAIWFKGKRFTPTVWAGTPGEEQIKQLKHATDSKGRKVGDEWFTTCKVDDALSR</sequence>
<protein>
    <submittedName>
        <fullName evidence="2">Uncharacterized protein</fullName>
    </submittedName>
</protein>
<dbReference type="AlphaFoldDB" id="A0A843UQ53"/>
<proteinExistence type="predicted"/>
<organism evidence="2 3">
    <name type="scientific">Colocasia esculenta</name>
    <name type="common">Wild taro</name>
    <name type="synonym">Arum esculentum</name>
    <dbReference type="NCBI Taxonomy" id="4460"/>
    <lineage>
        <taxon>Eukaryota</taxon>
        <taxon>Viridiplantae</taxon>
        <taxon>Streptophyta</taxon>
        <taxon>Embryophyta</taxon>
        <taxon>Tracheophyta</taxon>
        <taxon>Spermatophyta</taxon>
        <taxon>Magnoliopsida</taxon>
        <taxon>Liliopsida</taxon>
        <taxon>Araceae</taxon>
        <taxon>Aroideae</taxon>
        <taxon>Colocasieae</taxon>
        <taxon>Colocasia</taxon>
    </lineage>
</organism>
<dbReference type="Proteomes" id="UP000652761">
    <property type="component" value="Unassembled WGS sequence"/>
</dbReference>
<dbReference type="OrthoDB" id="10252754at2759"/>
<evidence type="ECO:0000313" key="3">
    <source>
        <dbReference type="Proteomes" id="UP000652761"/>
    </source>
</evidence>
<dbReference type="PANTHER" id="PTHR48448">
    <property type="entry name" value="MUTL PROTEIN ISOFORM 1"/>
    <property type="match status" value="1"/>
</dbReference>
<name>A0A843UQ53_COLES</name>
<evidence type="ECO:0000256" key="1">
    <source>
        <dbReference type="SAM" id="MobiDB-lite"/>
    </source>
</evidence>
<comment type="caution">
    <text evidence="2">The sequence shown here is derived from an EMBL/GenBank/DDBJ whole genome shotgun (WGS) entry which is preliminary data.</text>
</comment>
<reference evidence="2" key="1">
    <citation type="submission" date="2017-07" db="EMBL/GenBank/DDBJ databases">
        <title>Taro Niue Genome Assembly and Annotation.</title>
        <authorList>
            <person name="Atibalentja N."/>
            <person name="Keating K."/>
            <person name="Fields C.J."/>
        </authorList>
    </citation>
    <scope>NUCLEOTIDE SEQUENCE</scope>
    <source>
        <strain evidence="2">Niue_2</strain>
        <tissue evidence="2">Leaf</tissue>
    </source>
</reference>
<dbReference type="EMBL" id="NMUH01000670">
    <property type="protein sequence ID" value="MQL83043.1"/>
    <property type="molecule type" value="Genomic_DNA"/>
</dbReference>
<accession>A0A843UQ53</accession>